<protein>
    <recommendedName>
        <fullName evidence="4">N-acetyl-L-citrulline deacetylase</fullName>
        <shortName evidence="4">ACDase</shortName>
        <shortName evidence="4">Acetylcitrulline deacetylase</shortName>
        <ecNumber evidence="4">3.5.1.-</ecNumber>
    </recommendedName>
</protein>
<comment type="similarity">
    <text evidence="4">Belongs to the peptidase M20A family. N-acetylcitrulline deacetylase subfamily.</text>
</comment>
<comment type="pathway">
    <text evidence="4">Amino-acid biosynthesis; L-arginine biosynthesis.</text>
</comment>
<dbReference type="HAMAP" id="MF_02236">
    <property type="entry name" value="ACDase"/>
    <property type="match status" value="1"/>
</dbReference>
<dbReference type="Gene3D" id="3.40.630.10">
    <property type="entry name" value="Zn peptidases"/>
    <property type="match status" value="2"/>
</dbReference>
<keyword evidence="8" id="KW-1185">Reference proteome</keyword>
<dbReference type="InterPro" id="IPR002933">
    <property type="entry name" value="Peptidase_M20"/>
</dbReference>
<evidence type="ECO:0000259" key="6">
    <source>
        <dbReference type="Pfam" id="PF07687"/>
    </source>
</evidence>
<comment type="catalytic activity">
    <reaction evidence="4">
        <text>N(2)-acetyl-L-citrulline + H2O = L-citrulline + acetate</text>
        <dbReference type="Rhea" id="RHEA:61092"/>
        <dbReference type="ChEBI" id="CHEBI:15377"/>
        <dbReference type="ChEBI" id="CHEBI:30089"/>
        <dbReference type="ChEBI" id="CHEBI:57743"/>
        <dbReference type="ChEBI" id="CHEBI:58765"/>
    </reaction>
</comment>
<evidence type="ECO:0000256" key="5">
    <source>
        <dbReference type="SAM" id="MobiDB-lite"/>
    </source>
</evidence>
<feature type="binding site" evidence="4">
    <location>
        <position position="106"/>
    </location>
    <ligand>
        <name>Co(2+)</name>
        <dbReference type="ChEBI" id="CHEBI:48828"/>
    </ligand>
</feature>
<dbReference type="InterPro" id="IPR036264">
    <property type="entry name" value="Bact_exopeptidase_dim_dom"/>
</dbReference>
<feature type="binding site" evidence="4">
    <location>
        <position position="252"/>
    </location>
    <ligand>
        <name>Co(2+)</name>
        <dbReference type="ChEBI" id="CHEBI:48828"/>
    </ligand>
</feature>
<comment type="cofactor">
    <cofactor evidence="4">
        <name>Co(2+)</name>
        <dbReference type="ChEBI" id="CHEBI:48828"/>
    </cofactor>
    <text evidence="4">Binds 1 Co(2+) ion per subunit.</text>
</comment>
<name>A0ABY7HJ86_9BACT</name>
<dbReference type="SUPFAM" id="SSF55031">
    <property type="entry name" value="Bacterial exopeptidase dimerisation domain"/>
    <property type="match status" value="1"/>
</dbReference>
<keyword evidence="3 4" id="KW-0170">Cobalt</keyword>
<accession>A0ABY7HJ86</accession>
<keyword evidence="4" id="KW-0055">Arginine biosynthesis</keyword>
<dbReference type="Pfam" id="PF01546">
    <property type="entry name" value="Peptidase_M20"/>
    <property type="match status" value="1"/>
</dbReference>
<dbReference type="Gene3D" id="3.30.70.360">
    <property type="match status" value="1"/>
</dbReference>
<dbReference type="RefSeq" id="WP_269041742.1">
    <property type="nucleotide sequence ID" value="NZ_CP114040.1"/>
</dbReference>
<reference evidence="7" key="1">
    <citation type="submission" date="2022-11" db="EMBL/GenBank/DDBJ databases">
        <title>Minimal conservation of predation-associated metabolite biosynthetic gene clusters underscores biosynthetic potential of Myxococcota including descriptions for ten novel species: Archangium lansinium sp. nov., Myxococcus landrumus sp. nov., Nannocystis bai.</title>
        <authorList>
            <person name="Ahearne A."/>
            <person name="Stevens C."/>
            <person name="Dowd S."/>
        </authorList>
    </citation>
    <scope>NUCLEOTIDE SEQUENCE</scope>
    <source>
        <strain evidence="7">Fl3</strain>
    </source>
</reference>
<evidence type="ECO:0000256" key="2">
    <source>
        <dbReference type="ARBA" id="ARBA00022801"/>
    </source>
</evidence>
<feature type="compositionally biased region" description="Low complexity" evidence="5">
    <location>
        <begin position="225"/>
        <end position="246"/>
    </location>
</feature>
<feature type="region of interest" description="Disordered" evidence="5">
    <location>
        <begin position="152"/>
        <end position="184"/>
    </location>
</feature>
<comment type="function">
    <text evidence="4">Catalyzes the deacetylation of N-acetyl-L-citrulline to produce L-citrulline. This is a step in an alternative arginine biosynthesis pathway.</text>
</comment>
<feature type="compositionally biased region" description="Polar residues" evidence="5">
    <location>
        <begin position="152"/>
        <end position="162"/>
    </location>
</feature>
<feature type="domain" description="Peptidase M20 dimerisation" evidence="6">
    <location>
        <begin position="261"/>
        <end position="361"/>
    </location>
</feature>
<sequence length="460" mass="46335">MTDATLRRTLGHLGRLVGFDTRNPPRAIAGDAGLFAYLRDMLQGAGLACDTVDLGDGCVYLLAVRGAPQVLFNVHVDTVPADPGWTADPHVLRVEDDRAIGLGACDIKGAAACLLSVLETTTGPAAVLFSSDEEAGSSRCIREFLARSDLSSQTVEMSSGTASPAARADLSAGTSAADLSSRTSPAGLTAPAGLAGDLSSGTAASSARSGLFTGASAGGLSSRTSHSGPGDLSSGPGSRPSRPTFGSVVVAEPTRCCAVLEHRGIGTATAVFSGTGGHASAARALRDSAVHEAVRWAALALAHASASEAGPGPLPGLRLNLGAVEGGLKANMIASAATVRFGVRPPPDLPPEFALAELFALAPDPTRVRFTPGFLAPPLPAGGPARLADARAAAAALAARLGLPPGDPVDFWTEAALFSAAGRDVLVYGPGSIEQAHTAGEYVPLADLVEAATRYRAILS</sequence>
<proteinExistence type="inferred from homology"/>
<dbReference type="SUPFAM" id="SSF53187">
    <property type="entry name" value="Zn-dependent exopeptidases"/>
    <property type="match status" value="1"/>
</dbReference>
<feature type="binding site" evidence="4">
    <location>
        <position position="75"/>
    </location>
    <ligand>
        <name>Co(2+)</name>
        <dbReference type="ChEBI" id="CHEBI:48828"/>
    </ligand>
</feature>
<keyword evidence="4" id="KW-0028">Amino-acid biosynthesis</keyword>
<dbReference type="EC" id="3.5.1.-" evidence="4"/>
<dbReference type="PANTHER" id="PTHR43808:SF31">
    <property type="entry name" value="N-ACETYL-L-CITRULLINE DEACETYLASE"/>
    <property type="match status" value="1"/>
</dbReference>
<dbReference type="EMBL" id="CP114040">
    <property type="protein sequence ID" value="WAS99381.1"/>
    <property type="molecule type" value="Genomic_DNA"/>
</dbReference>
<keyword evidence="2 4" id="KW-0378">Hydrolase</keyword>
<keyword evidence="1 4" id="KW-0479">Metal-binding</keyword>
<dbReference type="Pfam" id="PF07687">
    <property type="entry name" value="M20_dimer"/>
    <property type="match status" value="1"/>
</dbReference>
<feature type="compositionally biased region" description="Polar residues" evidence="5">
    <location>
        <begin position="172"/>
        <end position="184"/>
    </location>
</feature>
<gene>
    <name evidence="4" type="primary">argE'</name>
    <name evidence="7" type="ORF">O0S08_24905</name>
</gene>
<evidence type="ECO:0000256" key="1">
    <source>
        <dbReference type="ARBA" id="ARBA00022723"/>
    </source>
</evidence>
<dbReference type="Proteomes" id="UP001164459">
    <property type="component" value="Chromosome"/>
</dbReference>
<dbReference type="InterPro" id="IPR011650">
    <property type="entry name" value="Peptidase_M20_dimer"/>
</dbReference>
<dbReference type="InterPro" id="IPR050072">
    <property type="entry name" value="Peptidase_M20A"/>
</dbReference>
<organism evidence="7 8">
    <name type="scientific">Nannocystis punicea</name>
    <dbReference type="NCBI Taxonomy" id="2995304"/>
    <lineage>
        <taxon>Bacteria</taxon>
        <taxon>Pseudomonadati</taxon>
        <taxon>Myxococcota</taxon>
        <taxon>Polyangia</taxon>
        <taxon>Nannocystales</taxon>
        <taxon>Nannocystaceae</taxon>
        <taxon>Nannocystis</taxon>
    </lineage>
</organism>
<evidence type="ECO:0000256" key="4">
    <source>
        <dbReference type="HAMAP-Rule" id="MF_02236"/>
    </source>
</evidence>
<evidence type="ECO:0000313" key="8">
    <source>
        <dbReference type="Proteomes" id="UP001164459"/>
    </source>
</evidence>
<evidence type="ECO:0000313" key="7">
    <source>
        <dbReference type="EMBL" id="WAS99381.1"/>
    </source>
</evidence>
<feature type="region of interest" description="Disordered" evidence="5">
    <location>
        <begin position="215"/>
        <end position="246"/>
    </location>
</feature>
<dbReference type="PANTHER" id="PTHR43808">
    <property type="entry name" value="ACETYLORNITHINE DEACETYLASE"/>
    <property type="match status" value="1"/>
</dbReference>
<feature type="active site" description="Proton donor/acceptor" evidence="4">
    <location>
        <position position="133"/>
    </location>
</feature>
<dbReference type="InterPro" id="IPR043697">
    <property type="entry name" value="ACDase_ArgE'-like"/>
</dbReference>
<evidence type="ECO:0000256" key="3">
    <source>
        <dbReference type="ARBA" id="ARBA00023285"/>
    </source>
</evidence>